<keyword evidence="1" id="KW-0812">Transmembrane</keyword>
<protein>
    <submittedName>
        <fullName evidence="2">Uncharacterized protein</fullName>
    </submittedName>
</protein>
<dbReference type="EMBL" id="WMIG01000005">
    <property type="protein sequence ID" value="MTH60046.1"/>
    <property type="molecule type" value="Genomic_DNA"/>
</dbReference>
<keyword evidence="3" id="KW-1185">Reference proteome</keyword>
<dbReference type="RefSeq" id="WP_155039980.1">
    <property type="nucleotide sequence ID" value="NZ_WMIG01000005.1"/>
</dbReference>
<dbReference type="AlphaFoldDB" id="A0A844HJJ4"/>
<gene>
    <name evidence="2" type="ORF">GL300_12580</name>
</gene>
<organism evidence="2 3">
    <name type="scientific">Paracoccus litorisediminis</name>
    <dbReference type="NCBI Taxonomy" id="2006130"/>
    <lineage>
        <taxon>Bacteria</taxon>
        <taxon>Pseudomonadati</taxon>
        <taxon>Pseudomonadota</taxon>
        <taxon>Alphaproteobacteria</taxon>
        <taxon>Rhodobacterales</taxon>
        <taxon>Paracoccaceae</taxon>
        <taxon>Paracoccus</taxon>
    </lineage>
</organism>
<proteinExistence type="predicted"/>
<reference evidence="2 3" key="1">
    <citation type="submission" date="2019-11" db="EMBL/GenBank/DDBJ databases">
        <authorList>
            <person name="Dong K."/>
        </authorList>
    </citation>
    <scope>NUCLEOTIDE SEQUENCE [LARGE SCALE GENOMIC DNA]</scope>
    <source>
        <strain evidence="2 3">NBRC 112902</strain>
    </source>
</reference>
<evidence type="ECO:0000256" key="1">
    <source>
        <dbReference type="SAM" id="Phobius"/>
    </source>
</evidence>
<keyword evidence="1" id="KW-1133">Transmembrane helix</keyword>
<evidence type="ECO:0000313" key="3">
    <source>
        <dbReference type="Proteomes" id="UP000449846"/>
    </source>
</evidence>
<comment type="caution">
    <text evidence="2">The sequence shown here is derived from an EMBL/GenBank/DDBJ whole genome shotgun (WGS) entry which is preliminary data.</text>
</comment>
<dbReference type="Proteomes" id="UP000449846">
    <property type="component" value="Unassembled WGS sequence"/>
</dbReference>
<keyword evidence="1" id="KW-0472">Membrane</keyword>
<evidence type="ECO:0000313" key="2">
    <source>
        <dbReference type="EMBL" id="MTH60046.1"/>
    </source>
</evidence>
<accession>A0A844HJJ4</accession>
<sequence>MRLIYRSGRFRNQGYSTFVSGGLESGTDQHEIDRLWQMVQTGHAPDGISGLSRSIASEGREVGEVLVFEHGRMLAPAVETELRQTLAGLFENELAAAQREADRTDGDNAAARSVIEQALERALPGLARLIPPQTPISASLRHVEPVRRDLKRPLRLAGYGVTAVLVLLGAWAFPGTRTSVTVAGQPPVASGPLAPSPEVRHTIVELVNACHGSQPAEALDRLSRAYAGEALKSYGADGRRNPAQLLIPNVAADLPLLERTDKDVCEQRANLWNAIEVIRGSALAKGPEAPSPLLPQLMRSGLNPADFALAALADVVAKAELAPALPEDCSQGLCLPIFDPADIAARDWIAKIHADLARAIQDDDMVNPSYQEFRGEIGGLIRQAEIQLRGELSLLGASPDWAKAFSALWICEGNENKDACDFPLFAASAPFERQAAP</sequence>
<name>A0A844HJJ4_9RHOB</name>
<feature type="transmembrane region" description="Helical" evidence="1">
    <location>
        <begin position="156"/>
        <end position="173"/>
    </location>
</feature>